<dbReference type="PROSITE" id="PS51220">
    <property type="entry name" value="NIDO"/>
    <property type="match status" value="1"/>
</dbReference>
<dbReference type="PROSITE" id="PS51233">
    <property type="entry name" value="VWFD"/>
    <property type="match status" value="1"/>
</dbReference>
<dbReference type="SMART" id="SM00179">
    <property type="entry name" value="EGF_CA"/>
    <property type="match status" value="6"/>
</dbReference>
<dbReference type="OrthoDB" id="5966313at2759"/>
<evidence type="ECO:0000256" key="6">
    <source>
        <dbReference type="ARBA" id="ARBA00022729"/>
    </source>
</evidence>
<dbReference type="GeneID" id="118413563"/>
<dbReference type="InterPro" id="IPR001881">
    <property type="entry name" value="EGF-like_Ca-bd_dom"/>
</dbReference>
<dbReference type="InterPro" id="IPR056619">
    <property type="entry name" value="C8-3_MUC4"/>
</dbReference>
<dbReference type="PROSITE" id="PS01186">
    <property type="entry name" value="EGF_2"/>
    <property type="match status" value="5"/>
</dbReference>
<dbReference type="Pfam" id="PF00094">
    <property type="entry name" value="VWD"/>
    <property type="match status" value="1"/>
</dbReference>
<evidence type="ECO:0000256" key="15">
    <source>
        <dbReference type="SAM" id="Phobius"/>
    </source>
</evidence>
<dbReference type="GO" id="GO:0007160">
    <property type="term" value="P:cell-matrix adhesion"/>
    <property type="evidence" value="ECO:0007669"/>
    <property type="project" value="InterPro"/>
</dbReference>
<feature type="domain" description="EGF-like" evidence="17">
    <location>
        <begin position="686"/>
        <end position="728"/>
    </location>
</feature>
<evidence type="ECO:0000256" key="1">
    <source>
        <dbReference type="ARBA" id="ARBA00004370"/>
    </source>
</evidence>
<name>A0A9J7MMV0_BRAFL</name>
<evidence type="ECO:0000256" key="10">
    <source>
        <dbReference type="ARBA" id="ARBA00023136"/>
    </source>
</evidence>
<feature type="region of interest" description="Disordered" evidence="14">
    <location>
        <begin position="982"/>
        <end position="1072"/>
    </location>
</feature>
<dbReference type="Proteomes" id="UP000001554">
    <property type="component" value="Chromosome 4"/>
</dbReference>
<dbReference type="GO" id="GO:0005509">
    <property type="term" value="F:calcium ion binding"/>
    <property type="evidence" value="ECO:0007669"/>
    <property type="project" value="InterPro"/>
</dbReference>
<dbReference type="PROSITE" id="PS50856">
    <property type="entry name" value="AMOP"/>
    <property type="match status" value="1"/>
</dbReference>
<dbReference type="SMART" id="SM00200">
    <property type="entry name" value="SEA"/>
    <property type="match status" value="1"/>
</dbReference>
<dbReference type="InterPro" id="IPR018097">
    <property type="entry name" value="EGF_Ca-bd_CS"/>
</dbReference>
<keyword evidence="7" id="KW-0677">Repeat</keyword>
<evidence type="ECO:0000313" key="22">
    <source>
        <dbReference type="RefSeq" id="XP_035672980.1"/>
    </source>
</evidence>
<dbReference type="InterPro" id="IPR013783">
    <property type="entry name" value="Ig-like_fold"/>
</dbReference>
<protein>
    <submittedName>
        <fullName evidence="22">Mucin-like protein</fullName>
    </submittedName>
</protein>
<evidence type="ECO:0000256" key="2">
    <source>
        <dbReference type="ARBA" id="ARBA00004613"/>
    </source>
</evidence>
<comment type="subcellular location">
    <subcellularLocation>
        <location evidence="1">Membrane</location>
    </subcellularLocation>
    <subcellularLocation>
        <location evidence="2">Secreted</location>
    </subcellularLocation>
</comment>
<reference evidence="22" key="2">
    <citation type="submission" date="2025-08" db="UniProtKB">
        <authorList>
            <consortium name="RefSeq"/>
        </authorList>
    </citation>
    <scope>IDENTIFICATION</scope>
    <source>
        <strain evidence="22">S238N-H82</strain>
        <tissue evidence="22">Testes</tissue>
    </source>
</reference>
<feature type="domain" description="EGF-like" evidence="17">
    <location>
        <begin position="900"/>
        <end position="940"/>
    </location>
</feature>
<dbReference type="Gene3D" id="2.60.40.10">
    <property type="entry name" value="Immunoglobulins"/>
    <property type="match status" value="1"/>
</dbReference>
<dbReference type="SUPFAM" id="SSF57184">
    <property type="entry name" value="Growth factor receptor domain"/>
    <property type="match status" value="2"/>
</dbReference>
<dbReference type="SMART" id="SM00216">
    <property type="entry name" value="VWD"/>
    <property type="match status" value="1"/>
</dbReference>
<evidence type="ECO:0000256" key="3">
    <source>
        <dbReference type="ARBA" id="ARBA00022525"/>
    </source>
</evidence>
<dbReference type="InterPro" id="IPR009030">
    <property type="entry name" value="Growth_fac_rcpt_cys_sf"/>
</dbReference>
<evidence type="ECO:0000256" key="8">
    <source>
        <dbReference type="ARBA" id="ARBA00022837"/>
    </source>
</evidence>
<dbReference type="PROSITE" id="PS50024">
    <property type="entry name" value="SEA"/>
    <property type="match status" value="1"/>
</dbReference>
<dbReference type="Pfam" id="PF07645">
    <property type="entry name" value="EGF_CA"/>
    <property type="match status" value="1"/>
</dbReference>
<feature type="compositionally biased region" description="Low complexity" evidence="14">
    <location>
        <begin position="1041"/>
        <end position="1070"/>
    </location>
</feature>
<evidence type="ECO:0000313" key="21">
    <source>
        <dbReference type="Proteomes" id="UP000001554"/>
    </source>
</evidence>
<dbReference type="Pfam" id="PF23263">
    <property type="entry name" value="C8-3_MUC4"/>
    <property type="match status" value="1"/>
</dbReference>
<evidence type="ECO:0000259" key="19">
    <source>
        <dbReference type="PROSITE" id="PS51220"/>
    </source>
</evidence>
<gene>
    <name evidence="22" type="primary">LOC118413563</name>
</gene>
<dbReference type="FunFam" id="2.10.25.10:FF:000119">
    <property type="entry name" value="vitamin K-dependent protein S"/>
    <property type="match status" value="1"/>
</dbReference>
<dbReference type="PROSITE" id="PS01187">
    <property type="entry name" value="EGF_CA"/>
    <property type="match status" value="2"/>
</dbReference>
<dbReference type="OMA" id="QNAGKRC"/>
<comment type="caution">
    <text evidence="13">Lacks conserved residue(s) required for the propagation of feature annotation.</text>
</comment>
<feature type="domain" description="AMOP" evidence="18">
    <location>
        <begin position="94"/>
        <end position="222"/>
    </location>
</feature>
<keyword evidence="11" id="KW-1015">Disulfide bond</keyword>
<dbReference type="Pfam" id="PF12662">
    <property type="entry name" value="cEGF"/>
    <property type="match status" value="2"/>
</dbReference>
<dbReference type="InterPro" id="IPR049883">
    <property type="entry name" value="NOTCH1_EGF-like"/>
</dbReference>
<dbReference type="CDD" id="cd00054">
    <property type="entry name" value="EGF_CA"/>
    <property type="match status" value="5"/>
</dbReference>
<organism evidence="21 22">
    <name type="scientific">Branchiostoma floridae</name>
    <name type="common">Florida lancelet</name>
    <name type="synonym">Amphioxus</name>
    <dbReference type="NCBI Taxonomy" id="7739"/>
    <lineage>
        <taxon>Eukaryota</taxon>
        <taxon>Metazoa</taxon>
        <taxon>Chordata</taxon>
        <taxon>Cephalochordata</taxon>
        <taxon>Leptocardii</taxon>
        <taxon>Amphioxiformes</taxon>
        <taxon>Branchiostomatidae</taxon>
        <taxon>Branchiostoma</taxon>
    </lineage>
</organism>
<dbReference type="PROSITE" id="PS00022">
    <property type="entry name" value="EGF_1"/>
    <property type="match status" value="2"/>
</dbReference>
<dbReference type="InterPro" id="IPR024731">
    <property type="entry name" value="NELL2-like_EGF"/>
</dbReference>
<dbReference type="SUPFAM" id="SSF57196">
    <property type="entry name" value="EGF/Laminin"/>
    <property type="match status" value="1"/>
</dbReference>
<dbReference type="RefSeq" id="XP_035672980.1">
    <property type="nucleotide sequence ID" value="XM_035817087.1"/>
</dbReference>
<dbReference type="SUPFAM" id="SSF49313">
    <property type="entry name" value="Cadherin-like"/>
    <property type="match status" value="1"/>
</dbReference>
<dbReference type="InterPro" id="IPR001846">
    <property type="entry name" value="VWF_type-D"/>
</dbReference>
<dbReference type="InterPro" id="IPR000152">
    <property type="entry name" value="EGF-type_Asp/Asn_hydroxyl_site"/>
</dbReference>
<dbReference type="InterPro" id="IPR051495">
    <property type="entry name" value="Epithelial_Barrier/Signaling"/>
</dbReference>
<keyword evidence="6" id="KW-0732">Signal</keyword>
<dbReference type="GO" id="GO:0016020">
    <property type="term" value="C:membrane"/>
    <property type="evidence" value="ECO:0007669"/>
    <property type="project" value="UniProtKB-SubCell"/>
</dbReference>
<keyword evidence="21" id="KW-1185">Reference proteome</keyword>
<dbReference type="PANTHER" id="PTHR13802">
    <property type="entry name" value="MUCIN 4-RELATED"/>
    <property type="match status" value="1"/>
</dbReference>
<dbReference type="InterPro" id="IPR000742">
    <property type="entry name" value="EGF"/>
</dbReference>
<keyword evidence="5 15" id="KW-0812">Transmembrane</keyword>
<proteinExistence type="predicted"/>
<keyword evidence="10 15" id="KW-0472">Membrane</keyword>
<accession>A0A9J7MMV0</accession>
<feature type="domain" description="EGF-like" evidence="17">
    <location>
        <begin position="941"/>
        <end position="980"/>
    </location>
</feature>
<feature type="transmembrane region" description="Helical" evidence="15">
    <location>
        <begin position="1253"/>
        <end position="1275"/>
    </location>
</feature>
<evidence type="ECO:0000256" key="12">
    <source>
        <dbReference type="ARBA" id="ARBA00023180"/>
    </source>
</evidence>
<dbReference type="Pfam" id="PF12947">
    <property type="entry name" value="EGF_3"/>
    <property type="match status" value="1"/>
</dbReference>
<dbReference type="SMART" id="SM00723">
    <property type="entry name" value="AMOP"/>
    <property type="match status" value="1"/>
</dbReference>
<dbReference type="InterPro" id="IPR005533">
    <property type="entry name" value="AMOP_dom"/>
</dbReference>
<evidence type="ECO:0000259" key="20">
    <source>
        <dbReference type="PROSITE" id="PS51233"/>
    </source>
</evidence>
<evidence type="ECO:0000259" key="18">
    <source>
        <dbReference type="PROSITE" id="PS50856"/>
    </source>
</evidence>
<dbReference type="InterPro" id="IPR026823">
    <property type="entry name" value="cEGF"/>
</dbReference>
<evidence type="ECO:0000256" key="9">
    <source>
        <dbReference type="ARBA" id="ARBA00022989"/>
    </source>
</evidence>
<evidence type="ECO:0000256" key="11">
    <source>
        <dbReference type="ARBA" id="ARBA00023157"/>
    </source>
</evidence>
<dbReference type="GO" id="GO:0005615">
    <property type="term" value="C:extracellular space"/>
    <property type="evidence" value="ECO:0000318"/>
    <property type="project" value="GO_Central"/>
</dbReference>
<keyword evidence="8" id="KW-0106">Calcium</keyword>
<dbReference type="PANTHER" id="PTHR13802:SF52">
    <property type="entry name" value="MUCIN-4"/>
    <property type="match status" value="1"/>
</dbReference>
<keyword evidence="9 15" id="KW-1133">Transmembrane helix</keyword>
<sequence length="1433" mass="154188">MTAYPSTSNPHETVTHQLVLATDGVKSFAIFNYGAMNWQQTWRDARSGYTAADSVNFFDSKYSGIPEIFNINDFDGNTGIRGKWFFRLDVSAEGDVNYDQLCLGWASLQDEALLVNYTLDSQPCPCSWTQATRDRRFRTYWDDMCVELRWTSPLGIGQRCCYSDIEDDPEDSGALLLGFPGGGSLSLFDPRVDPEQYRAQDVLPRSYCCFLSRNCDLYYRYRPSDTCERYDPPRWAIGLGDPHLTTLDGKSYTFNGLGEYLVLGVPDAMLVVQGRTRKAVDVNGTATKATIFSAFVAKQGESSTVQMNLKDDASGIDVYVDGDLFSNFTNFEVGDGQDFNSVTVSKGANGSVVTSFSSGIAAEVAVDVGIMTITVMAPPRFKGNTKGLMGLWNVDVTDDFTRPDGTSISINASDSDIYYSFGQLCTFRRTLPSQTSIFNYGSQSWRDFANPDPDFVPLLEVQFATEELRQQAEELCRGNKECLFDTAATGDLMTGAATANTGERFVQDTSLIANFPPKIFGPTVVNATTGREVSFGLTATDINNDTVRFSAQNIPGNAVFDNATATFSWTPSSQISSLNMSFTASDGKGGTSILRPTVNLCKCENNGTCDFDNLADDQNIDSLLRVVACLCGPGLEGTFCEVDIDGCEDDPCYMGVNCTDVPAPGVGYTCSACPEGMEGDGAKCRDIDECTNGTHKCGPKAVCRNELRSYSCECPSGYRLTENKRNCTDIDECADGVSGCTQLCNNTEGGFKCDCYDGFFLNATNNVTCYQDQAARNVCAVSLCENCRTENGVAVCFCPSGYKLAADNITCEDVDECAPGNEDLNRCSQKKNCQNTDGGHTCSCDIGYQLQDDLRTCTMCAEGRYGVNCAEICGCNRGECNVTVGCVCPAGWKGAQCEVDANECEDDDICPSNRTCENSVGSYQCVCSPGFVAGDADTCLDVDECDAGHNCHASANCTNTVGSFTCTCGTGYVGDGAVCEPATTTPPTSTTSRPTTAASRPTATASRPTASTSRPTASTSRPTATVSRPTVSQPTPPQTSPTPETASRTDGTARAATTAPAQTTPSPTVAEVSIPTEVTLERNFTQELNNRTHPVFQELASKVRTEVSKAYQNNPNFQRVVVKGFRSGSVVASLDTVFKNNQAVPDPVEAVALLKRYIDNNGGKLGDLAASQVAYAPPNTTAVPITNCNCAAEVNCVSYAGRCLAFCSPNPNYCLNGGTCMDSNSGTLSCQCTSSFITTYSGDRCESKSTGNVVYAAVGAVAGFLLLLILVLVSVKTCMKSKSQPLSDNTLYANRRPVNYAPAGLERGLRSTSAAKYRPSVHESGNGATVVYDFSGKTKPSGHHYNNVIYDNVGAAPRSKPDDGAIIYHNPIHQQEQPYQSLVGRYQQPATTTFTGQKVNNVRVNEFQIPRAKSPYGPATSYYSTKTGDDSYL</sequence>
<evidence type="ECO:0000256" key="4">
    <source>
        <dbReference type="ARBA" id="ARBA00022536"/>
    </source>
</evidence>
<dbReference type="GO" id="GO:0071944">
    <property type="term" value="C:cell periphery"/>
    <property type="evidence" value="ECO:0007669"/>
    <property type="project" value="UniProtKB-ARBA"/>
</dbReference>
<evidence type="ECO:0000259" key="16">
    <source>
        <dbReference type="PROSITE" id="PS50024"/>
    </source>
</evidence>
<evidence type="ECO:0000256" key="5">
    <source>
        <dbReference type="ARBA" id="ARBA00022692"/>
    </source>
</evidence>
<evidence type="ECO:0000256" key="7">
    <source>
        <dbReference type="ARBA" id="ARBA00022737"/>
    </source>
</evidence>
<feature type="domain" description="EGF-like" evidence="17">
    <location>
        <begin position="1204"/>
        <end position="1246"/>
    </location>
</feature>
<feature type="domain" description="NIDO" evidence="19">
    <location>
        <begin position="1"/>
        <end position="91"/>
    </location>
</feature>
<dbReference type="InterPro" id="IPR036364">
    <property type="entry name" value="SEA_dom_sf"/>
</dbReference>
<dbReference type="FunFam" id="2.10.25.10:FF:000038">
    <property type="entry name" value="Fibrillin 2"/>
    <property type="match status" value="1"/>
</dbReference>
<dbReference type="PROSITE" id="PS00010">
    <property type="entry name" value="ASX_HYDROXYL"/>
    <property type="match status" value="3"/>
</dbReference>
<reference evidence="21" key="1">
    <citation type="journal article" date="2020" name="Nat. Ecol. Evol.">
        <title>Deeply conserved synteny resolves early events in vertebrate evolution.</title>
        <authorList>
            <person name="Simakov O."/>
            <person name="Marletaz F."/>
            <person name="Yue J.X."/>
            <person name="O'Connell B."/>
            <person name="Jenkins J."/>
            <person name="Brandt A."/>
            <person name="Calef R."/>
            <person name="Tung C.H."/>
            <person name="Huang T.K."/>
            <person name="Schmutz J."/>
            <person name="Satoh N."/>
            <person name="Yu J.K."/>
            <person name="Putnam N.H."/>
            <person name="Green R.E."/>
            <person name="Rokhsar D.S."/>
        </authorList>
    </citation>
    <scope>NUCLEOTIDE SEQUENCE [LARGE SCALE GENOMIC DNA]</scope>
    <source>
        <strain evidence="21">S238N-H82</strain>
    </source>
</reference>
<dbReference type="InterPro" id="IPR000082">
    <property type="entry name" value="SEA_dom"/>
</dbReference>
<feature type="domain" description="VWFD" evidence="20">
    <location>
        <begin position="234"/>
        <end position="426"/>
    </location>
</feature>
<dbReference type="Pfam" id="PF01390">
    <property type="entry name" value="SEA"/>
    <property type="match status" value="1"/>
</dbReference>
<evidence type="ECO:0000259" key="17">
    <source>
        <dbReference type="PROSITE" id="PS50026"/>
    </source>
</evidence>
<dbReference type="InterPro" id="IPR003886">
    <property type="entry name" value="NIDO_dom"/>
</dbReference>
<feature type="compositionally biased region" description="Low complexity" evidence="14">
    <location>
        <begin position="982"/>
        <end position="1033"/>
    </location>
</feature>
<evidence type="ECO:0000256" key="14">
    <source>
        <dbReference type="SAM" id="MobiDB-lite"/>
    </source>
</evidence>
<feature type="domain" description="SEA" evidence="16">
    <location>
        <begin position="1068"/>
        <end position="1187"/>
    </location>
</feature>
<evidence type="ECO:0000256" key="13">
    <source>
        <dbReference type="PROSITE-ProRule" id="PRU00076"/>
    </source>
</evidence>
<dbReference type="Gene3D" id="2.10.25.10">
    <property type="entry name" value="Laminin"/>
    <property type="match status" value="9"/>
</dbReference>
<keyword evidence="4 13" id="KW-0245">EGF-like domain</keyword>
<dbReference type="Gene3D" id="3.30.70.960">
    <property type="entry name" value="SEA domain"/>
    <property type="match status" value="1"/>
</dbReference>
<dbReference type="Pfam" id="PF06119">
    <property type="entry name" value="NIDO"/>
    <property type="match status" value="1"/>
</dbReference>
<keyword evidence="12" id="KW-0325">Glycoprotein</keyword>
<dbReference type="KEGG" id="bfo:118413563"/>
<dbReference type="PROSITE" id="PS50026">
    <property type="entry name" value="EGF_3"/>
    <property type="match status" value="5"/>
</dbReference>
<keyword evidence="3" id="KW-0964">Secreted</keyword>
<dbReference type="InterPro" id="IPR015919">
    <property type="entry name" value="Cadherin-like_sf"/>
</dbReference>
<dbReference type="SMART" id="SM00181">
    <property type="entry name" value="EGF"/>
    <property type="match status" value="10"/>
</dbReference>
<feature type="domain" description="EGF-like" evidence="17">
    <location>
        <begin position="813"/>
        <end position="858"/>
    </location>
</feature>